<dbReference type="Proteomes" id="UP000033047">
    <property type="component" value="Unassembled WGS sequence"/>
</dbReference>
<dbReference type="AlphaFoldDB" id="A0A0F5INS5"/>
<organism evidence="2 3">
    <name type="scientific">Parabacteroides goldsteinii DSM 19448 = WAL 12034</name>
    <dbReference type="NCBI Taxonomy" id="927665"/>
    <lineage>
        <taxon>Bacteria</taxon>
        <taxon>Pseudomonadati</taxon>
        <taxon>Bacteroidota</taxon>
        <taxon>Bacteroidia</taxon>
        <taxon>Bacteroidales</taxon>
        <taxon>Tannerellaceae</taxon>
        <taxon>Parabacteroides</taxon>
    </lineage>
</organism>
<reference evidence="2 3" key="1">
    <citation type="submission" date="2013-04" db="EMBL/GenBank/DDBJ databases">
        <title>The Genome Sequence of Parabacteroides goldsteinii DSM 19448.</title>
        <authorList>
            <consortium name="The Broad Institute Genomics Platform"/>
            <person name="Earl A."/>
            <person name="Ward D."/>
            <person name="Feldgarden M."/>
            <person name="Gevers D."/>
            <person name="Martens E."/>
            <person name="Sakamoto M."/>
            <person name="Benno Y."/>
            <person name="Song Y."/>
            <person name="Liu C."/>
            <person name="Lee J."/>
            <person name="Bolanos M."/>
            <person name="Vaisanen M.L."/>
            <person name="Finegold S.M."/>
            <person name="Walker B."/>
            <person name="Young S."/>
            <person name="Zeng Q."/>
            <person name="Gargeya S."/>
            <person name="Fitzgerald M."/>
            <person name="Haas B."/>
            <person name="Abouelleil A."/>
            <person name="Allen A.W."/>
            <person name="Alvarado L."/>
            <person name="Arachchi H.M."/>
            <person name="Berlin A.M."/>
            <person name="Chapman S.B."/>
            <person name="Gainer-Dewar J."/>
            <person name="Goldberg J."/>
            <person name="Griggs A."/>
            <person name="Gujja S."/>
            <person name="Hansen M."/>
            <person name="Howarth C."/>
            <person name="Imamovic A."/>
            <person name="Ireland A."/>
            <person name="Larimer J."/>
            <person name="McCowan C."/>
            <person name="Murphy C."/>
            <person name="Pearson M."/>
            <person name="Poon T.W."/>
            <person name="Priest M."/>
            <person name="Roberts A."/>
            <person name="Saif S."/>
            <person name="Shea T."/>
            <person name="Sisk P."/>
            <person name="Sykes S."/>
            <person name="Wortman J."/>
            <person name="Nusbaum C."/>
            <person name="Birren B."/>
        </authorList>
    </citation>
    <scope>NUCLEOTIDE SEQUENCE [LARGE SCALE GENOMIC DNA]</scope>
    <source>
        <strain evidence="2 3">DSM 19448</strain>
    </source>
</reference>
<name>A0A0F5INS5_9BACT</name>
<dbReference type="EMBL" id="AQHV01000026">
    <property type="protein sequence ID" value="KKB47219.1"/>
    <property type="molecule type" value="Genomic_DNA"/>
</dbReference>
<feature type="domain" description="DUF306" evidence="1">
    <location>
        <begin position="48"/>
        <end position="137"/>
    </location>
</feature>
<dbReference type="InterPro" id="IPR053147">
    <property type="entry name" value="Hsp_HslJ-like"/>
</dbReference>
<evidence type="ECO:0000313" key="2">
    <source>
        <dbReference type="EMBL" id="KKB47219.1"/>
    </source>
</evidence>
<dbReference type="PROSITE" id="PS51257">
    <property type="entry name" value="PROKAR_LIPOPROTEIN"/>
    <property type="match status" value="1"/>
</dbReference>
<dbReference type="PANTHER" id="PTHR35535">
    <property type="entry name" value="HEAT SHOCK PROTEIN HSLJ"/>
    <property type="match status" value="1"/>
</dbReference>
<gene>
    <name evidence="2" type="ORF">HMPREF1535_04627</name>
</gene>
<protein>
    <recommendedName>
        <fullName evidence="1">DUF306 domain-containing protein</fullName>
    </recommendedName>
</protein>
<accession>A0A0F5INS5</accession>
<comment type="caution">
    <text evidence="2">The sequence shown here is derived from an EMBL/GenBank/DDBJ whole genome shotgun (WGS) entry which is preliminary data.</text>
</comment>
<dbReference type="HOGENOM" id="CLU_1833265_0_0_10"/>
<dbReference type="STRING" id="927665.HMPREF1535_04627"/>
<sequence>MRISTFTVIMLALAILVGSCDSPSDNILYGRWRLEKYNCIATSSYGLTQVNKESEYILQLDNAGVFSCTTDCNTISGNYEKSKNALRFSDISFTELACDDMVVERSVASILSNIKSYKITDDSILVLKDDKGHILMELTK</sequence>
<dbReference type="RefSeq" id="WP_046147696.1">
    <property type="nucleotide sequence ID" value="NZ_KQ033914.1"/>
</dbReference>
<dbReference type="InterPro" id="IPR005184">
    <property type="entry name" value="DUF306_Meta_HslJ"/>
</dbReference>
<evidence type="ECO:0000313" key="3">
    <source>
        <dbReference type="Proteomes" id="UP000033047"/>
    </source>
</evidence>
<dbReference type="PANTHER" id="PTHR35535:SF2">
    <property type="entry name" value="DUF306 DOMAIN-CONTAINING PROTEIN"/>
    <property type="match status" value="1"/>
</dbReference>
<dbReference type="InterPro" id="IPR038670">
    <property type="entry name" value="HslJ-like_sf"/>
</dbReference>
<dbReference type="Gene3D" id="2.40.128.270">
    <property type="match status" value="1"/>
</dbReference>
<proteinExistence type="predicted"/>
<dbReference type="Pfam" id="PF03724">
    <property type="entry name" value="META"/>
    <property type="match status" value="1"/>
</dbReference>
<evidence type="ECO:0000259" key="1">
    <source>
        <dbReference type="Pfam" id="PF03724"/>
    </source>
</evidence>
<dbReference type="PATRIC" id="fig|927665.4.peg.4745"/>